<evidence type="ECO:0000313" key="1">
    <source>
        <dbReference type="EMBL" id="KDQ19248.1"/>
    </source>
</evidence>
<name>A0A067MU32_BOTB1</name>
<proteinExistence type="predicted"/>
<dbReference type="AlphaFoldDB" id="A0A067MU32"/>
<dbReference type="Proteomes" id="UP000027195">
    <property type="component" value="Unassembled WGS sequence"/>
</dbReference>
<dbReference type="EMBL" id="KL198019">
    <property type="protein sequence ID" value="KDQ19248.1"/>
    <property type="molecule type" value="Genomic_DNA"/>
</dbReference>
<dbReference type="InterPro" id="IPR032675">
    <property type="entry name" value="LRR_dom_sf"/>
</dbReference>
<dbReference type="HOGENOM" id="CLU_499637_0_0_1"/>
<sequence length="545" mass="61297">MKTHSQSPRDNPKNAALSAWLESLDNVARSIRSYAAEASTLRRECDLDGNGPKSDGAGAPQVDVFSEVDKRIEEMRDLEVQLFICRAAMQEFRNRCTALVPINRLPPECISQIFIMGANPEPPDKDDPDAYEPHWYPEKPFCLTVSTVCRRWRDVALHTPRLWSCIEFLDVAPFKYSELMLERSRGCPLYIHVDYSALQAEDTAALRLLRRYISNRQISLSIILSHEGGAESTLAELSVPGESPPRITELVVVGDRQNGWVYKDLNDPEDDRVLMPMSGIRYLYVIATYLPRCIISAYANLVDLRLVDIAGYGTAIFQFKEILRSCHQLAFLRASGVDFISVDRELVEIVDPRGPIVMRSLRAIEIFDARDSSINYFLRTLGAPVLEVLRIQGKIATYDDNHPTPEIGQSLTSFLATSSQCLRNVSLDAVEISQDNLVPILEHLPHISSLRLSRMDGTTQFLEILASHRLCLELEQLVIANIKYGHKSSISIPLRKLVQPDDRPSLSRLVIRKCKDFDPPDIDWLRANALNFTCIGFGGGTGSLN</sequence>
<dbReference type="SUPFAM" id="SSF52047">
    <property type="entry name" value="RNI-like"/>
    <property type="match status" value="1"/>
</dbReference>
<organism evidence="1 2">
    <name type="scientific">Botryobasidium botryosum (strain FD-172 SS1)</name>
    <dbReference type="NCBI Taxonomy" id="930990"/>
    <lineage>
        <taxon>Eukaryota</taxon>
        <taxon>Fungi</taxon>
        <taxon>Dikarya</taxon>
        <taxon>Basidiomycota</taxon>
        <taxon>Agaricomycotina</taxon>
        <taxon>Agaricomycetes</taxon>
        <taxon>Cantharellales</taxon>
        <taxon>Botryobasidiaceae</taxon>
        <taxon>Botryobasidium</taxon>
    </lineage>
</organism>
<keyword evidence="2" id="KW-1185">Reference proteome</keyword>
<dbReference type="SUPFAM" id="SSF81383">
    <property type="entry name" value="F-box domain"/>
    <property type="match status" value="1"/>
</dbReference>
<dbReference type="Gene3D" id="3.80.10.10">
    <property type="entry name" value="Ribonuclease Inhibitor"/>
    <property type="match status" value="1"/>
</dbReference>
<protein>
    <submittedName>
        <fullName evidence="1">Uncharacterized protein</fullName>
    </submittedName>
</protein>
<dbReference type="STRING" id="930990.A0A067MU32"/>
<dbReference type="OrthoDB" id="2884925at2759"/>
<dbReference type="InterPro" id="IPR036047">
    <property type="entry name" value="F-box-like_dom_sf"/>
</dbReference>
<accession>A0A067MU32</accession>
<dbReference type="InParanoid" id="A0A067MU32"/>
<reference evidence="2" key="1">
    <citation type="journal article" date="2014" name="Proc. Natl. Acad. Sci. U.S.A.">
        <title>Extensive sampling of basidiomycete genomes demonstrates inadequacy of the white-rot/brown-rot paradigm for wood decay fungi.</title>
        <authorList>
            <person name="Riley R."/>
            <person name="Salamov A.A."/>
            <person name="Brown D.W."/>
            <person name="Nagy L.G."/>
            <person name="Floudas D."/>
            <person name="Held B.W."/>
            <person name="Levasseur A."/>
            <person name="Lombard V."/>
            <person name="Morin E."/>
            <person name="Otillar R."/>
            <person name="Lindquist E.A."/>
            <person name="Sun H."/>
            <person name="LaButti K.M."/>
            <person name="Schmutz J."/>
            <person name="Jabbour D."/>
            <person name="Luo H."/>
            <person name="Baker S.E."/>
            <person name="Pisabarro A.G."/>
            <person name="Walton J.D."/>
            <person name="Blanchette R.A."/>
            <person name="Henrissat B."/>
            <person name="Martin F."/>
            <person name="Cullen D."/>
            <person name="Hibbett D.S."/>
            <person name="Grigoriev I.V."/>
        </authorList>
    </citation>
    <scope>NUCLEOTIDE SEQUENCE [LARGE SCALE GENOMIC DNA]</scope>
    <source>
        <strain evidence="2">FD-172 SS1</strain>
    </source>
</reference>
<dbReference type="Gene3D" id="1.20.1280.50">
    <property type="match status" value="1"/>
</dbReference>
<gene>
    <name evidence="1" type="ORF">BOTBODRAFT_27833</name>
</gene>
<evidence type="ECO:0000313" key="2">
    <source>
        <dbReference type="Proteomes" id="UP000027195"/>
    </source>
</evidence>